<evidence type="ECO:0000256" key="6">
    <source>
        <dbReference type="ARBA" id="ARBA00023242"/>
    </source>
</evidence>
<keyword evidence="4 7" id="KW-0010">Activator</keyword>
<keyword evidence="6 7" id="KW-0539">Nucleus</keyword>
<dbReference type="Proteomes" id="UP000235371">
    <property type="component" value="Unassembled WGS sequence"/>
</dbReference>
<sequence>MATPTPGGKHPAAQVVATPPVSTPFSASNHPSHPAFSPHGPRSVVPSPQQVKKSPANSNTLYGYPAGNHPTNSSFGQGYDSPSAQLALGGNPGLEGLGLEGMGSMGTPMAGVVGGALGSARADEDERRRKLGVVMDVLKTNKGRLSEAGIERLARRVGLDALWEDHMGSGASTRTLIIAGSALALEIDFANNVVKKVSLSFPESPEIVTRHTHNAGAILLRDLEFRPNESPLTKMLDRFAANLERLAQLDKLSVIPGLNCHEAIAGIYESLERLHLWEVARLREGGEMVKSDGDEIERTAMCTKSGKPVMHTRDRLGLSLDYWQEKRRIGGKASEKTWSILVDCAPTPALGYLPIRVSENWISTNILKADPPAEDLLLAPEHGPILDWLEPENILLPSTDPPKPDAMEGVEQAATGQKYPEVMFVAKFDPPVIIPYSLAAQIHHSTNATMDVFQTTTFDGLMFPRGPDDKVDSESRVISREVEVPIFTKEGGKTTHTHLPKLWIVKIDYGRSLTELPFSHPRQLVQMLPALRQYAFLSTLLGNSFGADSKLVALESPKTNRKSKRAEFADFMAQTSLPEGGPLRYDVALYTQPALKLQVAFPFRGRDALVAFEIKLNGVVEVVGQNILHGKAGDEDEGKQKALTEADLGKMLEITEDIGIWLEFVIRRLGGS</sequence>
<dbReference type="GeneID" id="36592524"/>
<comment type="similarity">
    <text evidence="2 7">Belongs to the Mediator complex subunit 1 family.</text>
</comment>
<organism evidence="10 11">
    <name type="scientific">Hyaloscypha bicolor E</name>
    <dbReference type="NCBI Taxonomy" id="1095630"/>
    <lineage>
        <taxon>Eukaryota</taxon>
        <taxon>Fungi</taxon>
        <taxon>Dikarya</taxon>
        <taxon>Ascomycota</taxon>
        <taxon>Pezizomycotina</taxon>
        <taxon>Leotiomycetes</taxon>
        <taxon>Helotiales</taxon>
        <taxon>Hyaloscyphaceae</taxon>
        <taxon>Hyaloscypha</taxon>
        <taxon>Hyaloscypha bicolor</taxon>
    </lineage>
</organism>
<dbReference type="OrthoDB" id="5310959at2759"/>
<dbReference type="STRING" id="1095630.A0A2J6TSL1"/>
<evidence type="ECO:0000256" key="3">
    <source>
        <dbReference type="ARBA" id="ARBA00023015"/>
    </source>
</evidence>
<protein>
    <recommendedName>
        <fullName evidence="7">Mediator of RNA polymerase II transcription subunit 1</fullName>
    </recommendedName>
    <alternativeName>
        <fullName evidence="7">Mediator complex subunit 1</fullName>
    </alternativeName>
</protein>
<reference evidence="10 11" key="1">
    <citation type="submission" date="2016-04" db="EMBL/GenBank/DDBJ databases">
        <title>A degradative enzymes factory behind the ericoid mycorrhizal symbiosis.</title>
        <authorList>
            <consortium name="DOE Joint Genome Institute"/>
            <person name="Martino E."/>
            <person name="Morin E."/>
            <person name="Grelet G."/>
            <person name="Kuo A."/>
            <person name="Kohler A."/>
            <person name="Daghino S."/>
            <person name="Barry K."/>
            <person name="Choi C."/>
            <person name="Cichocki N."/>
            <person name="Clum A."/>
            <person name="Copeland A."/>
            <person name="Hainaut M."/>
            <person name="Haridas S."/>
            <person name="Labutti K."/>
            <person name="Lindquist E."/>
            <person name="Lipzen A."/>
            <person name="Khouja H.-R."/>
            <person name="Murat C."/>
            <person name="Ohm R."/>
            <person name="Olson A."/>
            <person name="Spatafora J."/>
            <person name="Veneault-Fourrey C."/>
            <person name="Henrissat B."/>
            <person name="Grigoriev I."/>
            <person name="Martin F."/>
            <person name="Perotto S."/>
        </authorList>
    </citation>
    <scope>NUCLEOTIDE SEQUENCE [LARGE SCALE GENOMIC DNA]</scope>
    <source>
        <strain evidence="10 11">E</strain>
    </source>
</reference>
<evidence type="ECO:0000256" key="7">
    <source>
        <dbReference type="RuleBase" id="RU364059"/>
    </source>
</evidence>
<dbReference type="GO" id="GO:0003712">
    <property type="term" value="F:transcription coregulator activity"/>
    <property type="evidence" value="ECO:0007669"/>
    <property type="project" value="InterPro"/>
</dbReference>
<feature type="region of interest" description="Disordered" evidence="8">
    <location>
        <begin position="1"/>
        <end position="73"/>
    </location>
</feature>
<name>A0A2J6TSL1_9HELO</name>
<dbReference type="GO" id="GO:0016592">
    <property type="term" value="C:mediator complex"/>
    <property type="evidence" value="ECO:0007669"/>
    <property type="project" value="InterPro"/>
</dbReference>
<comment type="subcellular location">
    <subcellularLocation>
        <location evidence="1 7">Nucleus</location>
    </subcellularLocation>
</comment>
<comment type="function">
    <text evidence="7">Component of the Mediator complex, a coactivator involved in the regulated transcription of nearly all RNA polymerase II-dependent genes. Mediator functions as a bridge to convey information from gene-specific regulatory proteins to the basal RNA polymerase II transcription machinery. Mediator is recruited to promoters by direct interactions with regulatory proteins and serves as a scaffold for the assembly of a functional preinitiation complex with RNA polymerase II and the general transcription factors.</text>
</comment>
<dbReference type="GO" id="GO:0045944">
    <property type="term" value="P:positive regulation of transcription by RNA polymerase II"/>
    <property type="evidence" value="ECO:0007669"/>
    <property type="project" value="UniProtKB-ARBA"/>
</dbReference>
<dbReference type="PANTHER" id="PTHR35041">
    <property type="entry name" value="MEDIATOR OF RNA POLYMERASE II TRANSCRIPTION SUBUNIT 1"/>
    <property type="match status" value="1"/>
</dbReference>
<evidence type="ECO:0000313" key="11">
    <source>
        <dbReference type="Proteomes" id="UP000235371"/>
    </source>
</evidence>
<feature type="domain" description="Mediator complex subunit Med1" evidence="9">
    <location>
        <begin position="134"/>
        <end position="545"/>
    </location>
</feature>
<evidence type="ECO:0000256" key="1">
    <source>
        <dbReference type="ARBA" id="ARBA00004123"/>
    </source>
</evidence>
<evidence type="ECO:0000259" key="9">
    <source>
        <dbReference type="Pfam" id="PF10744"/>
    </source>
</evidence>
<gene>
    <name evidence="10" type="ORF">K444DRAFT_640002</name>
</gene>
<evidence type="ECO:0000256" key="5">
    <source>
        <dbReference type="ARBA" id="ARBA00023163"/>
    </source>
</evidence>
<proteinExistence type="inferred from homology"/>
<evidence type="ECO:0000256" key="8">
    <source>
        <dbReference type="SAM" id="MobiDB-lite"/>
    </source>
</evidence>
<dbReference type="InParanoid" id="A0A2J6TSL1"/>
<feature type="compositionally biased region" description="Polar residues" evidence="8">
    <location>
        <begin position="46"/>
        <end position="61"/>
    </location>
</feature>
<accession>A0A2J6TSL1</accession>
<dbReference type="Pfam" id="PF10744">
    <property type="entry name" value="Med1"/>
    <property type="match status" value="1"/>
</dbReference>
<evidence type="ECO:0000313" key="10">
    <source>
        <dbReference type="EMBL" id="PMD66016.1"/>
    </source>
</evidence>
<dbReference type="EMBL" id="KZ613745">
    <property type="protein sequence ID" value="PMD66016.1"/>
    <property type="molecule type" value="Genomic_DNA"/>
</dbReference>
<keyword evidence="3 7" id="KW-0805">Transcription regulation</keyword>
<evidence type="ECO:0000256" key="2">
    <source>
        <dbReference type="ARBA" id="ARBA00006210"/>
    </source>
</evidence>
<dbReference type="RefSeq" id="XP_024742920.1">
    <property type="nucleotide sequence ID" value="XM_024884447.1"/>
</dbReference>
<evidence type="ECO:0000256" key="4">
    <source>
        <dbReference type="ARBA" id="ARBA00023159"/>
    </source>
</evidence>
<keyword evidence="11" id="KW-1185">Reference proteome</keyword>
<dbReference type="InterPro" id="IPR019680">
    <property type="entry name" value="Mediator_Med1"/>
</dbReference>
<dbReference type="AlphaFoldDB" id="A0A2J6TSL1"/>
<keyword evidence="5 7" id="KW-0804">Transcription</keyword>
<dbReference type="PANTHER" id="PTHR35041:SF4">
    <property type="entry name" value="MEDIATOR OF RNA POLYMERASE II TRANSCRIPTION SUBUNIT 1"/>
    <property type="match status" value="1"/>
</dbReference>